<name>A0A8H2VJY8_9SACH</name>
<feature type="compositionally biased region" description="Basic and acidic residues" evidence="12">
    <location>
        <begin position="534"/>
        <end position="548"/>
    </location>
</feature>
<comment type="caution">
    <text evidence="15">The sequence shown here is derived from an EMBL/GenBank/DDBJ whole genome shotgun (WGS) entry which is preliminary data.</text>
</comment>
<keyword evidence="16" id="KW-1185">Reference proteome</keyword>
<evidence type="ECO:0000256" key="12">
    <source>
        <dbReference type="SAM" id="MobiDB-lite"/>
    </source>
</evidence>
<sequence length="1112" mass="125443">MDTLNEQQRQAVQFDPSAALQVVAGPGTGKTKVLVARVAHLILHYNIPPQNIVVTTFTNKAAMEMKQRLQDLLQNHDVPLNDLIIGTFHSVCLRILMRYGGLIGLTSGWHILDDKEVDKIILETIQQMPDQIRDYATSFKRSINLCRPSKKNGDGWAVHPKIVKREISRLKSMALLPEEYIQQSTHDEALAYCYSTYQSQMNSLNGLDFDDLLMFTFRLLCKHRCLPQIQHVLVDEFQDTNSIQMDLMFLLAKGNHHLSRGITVVGDPDQSIYAFRNALAYNFQQMANKCPLPCSQVILVENYRSSQRILDTSETLINQQQHGRQQRLPLKAQFDCDFPPVYTNFPVSFIQGPSLAKELLYLKALPNLFTYDSFAILVRQRRQIKSIETALIEHRIPYKIVKGHAFWELKEITSMLNLLNCLYSDNNPNAIISALTYPARGLGQTSASKITSLMKEQQMKESMSAMDTLREISTGKHNLGMNSRAKYVITKFISMIQSCRDTFYSTTTKTTALTEIFDTLYKMSDMENEYLSQDGKENRNNKEIDKTSNTDPNLDNPRHKNIQLLKKYFLETKEVEELPNDAKMSVPIDDMKHDSPIVEHIRTFFNSLSLFTADSVSENNGQSSRLKEGAVTISTIHGSKGLEWPVVFIPGCIEGIIPSVFQSDNKEDSDSESSTENDASNDKNPKLPTNADESLDEERRMFFVAQTRAKYLLYLSSVEESNSPMFGGPSRFFTPEVMKTLTDQQMALDSLSNINKLYRAINVRPEKLNQDFSFNTLVKDYSKFVENRRESMIWAGNVLRNMASLDLSRNKLPAPNAISSFTTAAAALKIETNNKKQYAPSYSTTKRTLGEQSLQLSPGRKCAPTNNVRRSPSPQRQFAPCTRAPESPTKKFAPPPQLNNNIGITLSANSTSKLDSSFSRPSPDERVSERVGAQFRRSARRITSTPIQLTETSINSVNNEISIPKTKLEDTTASEILHNPDDLTVDNRPIFSNARTLANAIRNPKSKGKESKKKKVTVKKEPSKKTTFTKTKKSAKKEPAKASSSTNIKLALKKETNNDLSSTKNKKRVQTAGPISNVKREPSSTQVDIFSQLANARKKAKIEKSEIIILDD</sequence>
<dbReference type="SUPFAM" id="SSF52540">
    <property type="entry name" value="P-loop containing nucleoside triphosphate hydrolases"/>
    <property type="match status" value="1"/>
</dbReference>
<keyword evidence="6" id="KW-0238">DNA-binding</keyword>
<dbReference type="GO" id="GO:0016787">
    <property type="term" value="F:hydrolase activity"/>
    <property type="evidence" value="ECO:0007669"/>
    <property type="project" value="UniProtKB-UniRule"/>
</dbReference>
<dbReference type="InterPro" id="IPR014017">
    <property type="entry name" value="DNA_helicase_UvrD-like_C"/>
</dbReference>
<comment type="catalytic activity">
    <reaction evidence="10">
        <text>ATP + H2O = ADP + phosphate + H(+)</text>
        <dbReference type="Rhea" id="RHEA:13065"/>
        <dbReference type="ChEBI" id="CHEBI:15377"/>
        <dbReference type="ChEBI" id="CHEBI:15378"/>
        <dbReference type="ChEBI" id="CHEBI:30616"/>
        <dbReference type="ChEBI" id="CHEBI:43474"/>
        <dbReference type="ChEBI" id="CHEBI:456216"/>
        <dbReference type="EC" id="5.6.2.4"/>
    </reaction>
</comment>
<dbReference type="EC" id="5.6.2.4" evidence="9"/>
<dbReference type="GO" id="GO:0003677">
    <property type="term" value="F:DNA binding"/>
    <property type="evidence" value="ECO:0007669"/>
    <property type="project" value="UniProtKB-KW"/>
</dbReference>
<evidence type="ECO:0000259" key="13">
    <source>
        <dbReference type="PROSITE" id="PS51198"/>
    </source>
</evidence>
<gene>
    <name evidence="15" type="ORF">KABA2_12S03146</name>
</gene>
<dbReference type="InterPro" id="IPR013986">
    <property type="entry name" value="DExx_box_DNA_helicase_dom_sf"/>
</dbReference>
<dbReference type="InterPro" id="IPR014016">
    <property type="entry name" value="UvrD-like_ATP-bd"/>
</dbReference>
<comment type="catalytic activity">
    <reaction evidence="8">
        <text>Couples ATP hydrolysis with the unwinding of duplex DNA by translocating in the 3'-5' direction.</text>
        <dbReference type="EC" id="5.6.2.4"/>
    </reaction>
</comment>
<dbReference type="GO" id="GO:0000725">
    <property type="term" value="P:recombinational repair"/>
    <property type="evidence" value="ECO:0007669"/>
    <property type="project" value="TreeGrafter"/>
</dbReference>
<evidence type="ECO:0000259" key="14">
    <source>
        <dbReference type="PROSITE" id="PS51217"/>
    </source>
</evidence>
<dbReference type="OrthoDB" id="1470711at2759"/>
<dbReference type="GO" id="GO:0043138">
    <property type="term" value="F:3'-5' DNA helicase activity"/>
    <property type="evidence" value="ECO:0007669"/>
    <property type="project" value="UniProtKB-EC"/>
</dbReference>
<evidence type="ECO:0000256" key="5">
    <source>
        <dbReference type="ARBA" id="ARBA00022840"/>
    </source>
</evidence>
<feature type="domain" description="UvrD-like helicase C-terminal" evidence="14">
    <location>
        <begin position="307"/>
        <end position="641"/>
    </location>
</feature>
<dbReference type="GeneID" id="64860062"/>
<feature type="region of interest" description="Disordered" evidence="12">
    <location>
        <begin position="998"/>
        <end position="1083"/>
    </location>
</feature>
<organism evidence="15 16">
    <name type="scientific">Maudiozyma barnettii</name>
    <dbReference type="NCBI Taxonomy" id="61262"/>
    <lineage>
        <taxon>Eukaryota</taxon>
        <taxon>Fungi</taxon>
        <taxon>Dikarya</taxon>
        <taxon>Ascomycota</taxon>
        <taxon>Saccharomycotina</taxon>
        <taxon>Saccharomycetes</taxon>
        <taxon>Saccharomycetales</taxon>
        <taxon>Saccharomycetaceae</taxon>
        <taxon>Maudiozyma</taxon>
    </lineage>
</organism>
<dbReference type="PROSITE" id="PS51198">
    <property type="entry name" value="UVRD_HELICASE_ATP_BIND"/>
    <property type="match status" value="1"/>
</dbReference>
<keyword evidence="4 11" id="KW-0347">Helicase</keyword>
<dbReference type="GO" id="GO:0005524">
    <property type="term" value="F:ATP binding"/>
    <property type="evidence" value="ECO:0007669"/>
    <property type="project" value="UniProtKB-UniRule"/>
</dbReference>
<dbReference type="EMBL" id="CAEFZW010000012">
    <property type="protein sequence ID" value="CAB4256955.1"/>
    <property type="molecule type" value="Genomic_DNA"/>
</dbReference>
<feature type="binding site" evidence="11">
    <location>
        <begin position="24"/>
        <end position="31"/>
    </location>
    <ligand>
        <name>ATP</name>
        <dbReference type="ChEBI" id="CHEBI:30616"/>
    </ligand>
</feature>
<evidence type="ECO:0000313" key="16">
    <source>
        <dbReference type="Proteomes" id="UP000644660"/>
    </source>
</evidence>
<feature type="region of interest" description="Disordered" evidence="12">
    <location>
        <begin position="839"/>
        <end position="933"/>
    </location>
</feature>
<dbReference type="Gene3D" id="1.10.486.10">
    <property type="entry name" value="PCRA, domain 4"/>
    <property type="match status" value="1"/>
</dbReference>
<evidence type="ECO:0000256" key="2">
    <source>
        <dbReference type="ARBA" id="ARBA00022741"/>
    </source>
</evidence>
<evidence type="ECO:0000256" key="4">
    <source>
        <dbReference type="ARBA" id="ARBA00022806"/>
    </source>
</evidence>
<dbReference type="Pfam" id="PF00580">
    <property type="entry name" value="UvrD-helicase"/>
    <property type="match status" value="1"/>
</dbReference>
<dbReference type="AlphaFoldDB" id="A0A8H2VJY8"/>
<evidence type="ECO:0000256" key="1">
    <source>
        <dbReference type="ARBA" id="ARBA00009922"/>
    </source>
</evidence>
<keyword evidence="2 11" id="KW-0547">Nucleotide-binding</keyword>
<keyword evidence="5 11" id="KW-0067">ATP-binding</keyword>
<dbReference type="PANTHER" id="PTHR11070:SF2">
    <property type="entry name" value="ATP-DEPENDENT DNA HELICASE SRS2"/>
    <property type="match status" value="1"/>
</dbReference>
<dbReference type="GO" id="GO:0005634">
    <property type="term" value="C:nucleus"/>
    <property type="evidence" value="ECO:0007669"/>
    <property type="project" value="TreeGrafter"/>
</dbReference>
<evidence type="ECO:0000256" key="8">
    <source>
        <dbReference type="ARBA" id="ARBA00034617"/>
    </source>
</evidence>
<feature type="compositionally biased region" description="Polar residues" evidence="12">
    <location>
        <begin position="840"/>
        <end position="856"/>
    </location>
</feature>
<proteinExistence type="inferred from homology"/>
<dbReference type="CDD" id="cd18807">
    <property type="entry name" value="SF1_C_UvrD"/>
    <property type="match status" value="1"/>
</dbReference>
<feature type="region of interest" description="Disordered" evidence="12">
    <location>
        <begin position="662"/>
        <end position="692"/>
    </location>
</feature>
<dbReference type="Gene3D" id="3.40.50.300">
    <property type="entry name" value="P-loop containing nucleotide triphosphate hydrolases"/>
    <property type="match status" value="2"/>
</dbReference>
<keyword evidence="7" id="KW-0413">Isomerase</keyword>
<protein>
    <recommendedName>
        <fullName evidence="9">DNA 3'-5' helicase</fullName>
        <ecNumber evidence="9">5.6.2.4</ecNumber>
    </recommendedName>
</protein>
<dbReference type="PANTHER" id="PTHR11070">
    <property type="entry name" value="UVRD / RECB / PCRA DNA HELICASE FAMILY MEMBER"/>
    <property type="match status" value="1"/>
</dbReference>
<accession>A0A8H2VJY8</accession>
<feature type="compositionally biased region" description="Polar residues" evidence="12">
    <location>
        <begin position="898"/>
        <end position="920"/>
    </location>
</feature>
<dbReference type="Gene3D" id="1.10.10.160">
    <property type="match status" value="1"/>
</dbReference>
<dbReference type="RefSeq" id="XP_041408799.1">
    <property type="nucleotide sequence ID" value="XM_041552865.1"/>
</dbReference>
<evidence type="ECO:0000256" key="10">
    <source>
        <dbReference type="ARBA" id="ARBA00048988"/>
    </source>
</evidence>
<feature type="domain" description="UvrD-like helicase ATP-binding" evidence="13">
    <location>
        <begin position="3"/>
        <end position="306"/>
    </location>
</feature>
<dbReference type="CDD" id="cd17932">
    <property type="entry name" value="DEXQc_UvrD"/>
    <property type="match status" value="1"/>
</dbReference>
<reference evidence="15 16" key="1">
    <citation type="submission" date="2020-05" db="EMBL/GenBank/DDBJ databases">
        <authorList>
            <person name="Casaregola S."/>
            <person name="Devillers H."/>
            <person name="Grondin C."/>
        </authorList>
    </citation>
    <scope>NUCLEOTIDE SEQUENCE [LARGE SCALE GENOMIC DNA]</scope>
    <source>
        <strain evidence="15 16">CLIB 1767</strain>
    </source>
</reference>
<dbReference type="InterPro" id="IPR027417">
    <property type="entry name" value="P-loop_NTPase"/>
</dbReference>
<dbReference type="Proteomes" id="UP000644660">
    <property type="component" value="Unassembled WGS sequence"/>
</dbReference>
<evidence type="ECO:0000256" key="3">
    <source>
        <dbReference type="ARBA" id="ARBA00022801"/>
    </source>
</evidence>
<dbReference type="InterPro" id="IPR000212">
    <property type="entry name" value="DNA_helicase_UvrD/REP"/>
</dbReference>
<evidence type="ECO:0000256" key="7">
    <source>
        <dbReference type="ARBA" id="ARBA00023235"/>
    </source>
</evidence>
<dbReference type="PROSITE" id="PS51217">
    <property type="entry name" value="UVRD_HELICASE_CTER"/>
    <property type="match status" value="1"/>
</dbReference>
<feature type="compositionally biased region" description="Polar residues" evidence="12">
    <location>
        <begin position="864"/>
        <end position="876"/>
    </location>
</feature>
<evidence type="ECO:0000256" key="11">
    <source>
        <dbReference type="PROSITE-ProRule" id="PRU00560"/>
    </source>
</evidence>
<evidence type="ECO:0000256" key="6">
    <source>
        <dbReference type="ARBA" id="ARBA00023125"/>
    </source>
</evidence>
<evidence type="ECO:0000256" key="9">
    <source>
        <dbReference type="ARBA" id="ARBA00034808"/>
    </source>
</evidence>
<comment type="similarity">
    <text evidence="1">Belongs to the helicase family. UvrD subfamily.</text>
</comment>
<feature type="compositionally biased region" description="Basic residues" evidence="12">
    <location>
        <begin position="1004"/>
        <end position="1017"/>
    </location>
</feature>
<feature type="region of interest" description="Disordered" evidence="12">
    <location>
        <begin position="532"/>
        <end position="558"/>
    </location>
</feature>
<keyword evidence="3 11" id="KW-0378">Hydrolase</keyword>
<evidence type="ECO:0000313" key="15">
    <source>
        <dbReference type="EMBL" id="CAB4256955.1"/>
    </source>
</evidence>
<dbReference type="Pfam" id="PF13361">
    <property type="entry name" value="UvrD_C"/>
    <property type="match status" value="1"/>
</dbReference>